<keyword evidence="4" id="KW-1185">Reference proteome</keyword>
<reference evidence="3 4" key="1">
    <citation type="submission" date="2019-11" db="EMBL/GenBank/DDBJ databases">
        <authorList>
            <person name="He Y."/>
        </authorList>
    </citation>
    <scope>NUCLEOTIDE SEQUENCE [LARGE SCALE GENOMIC DNA]</scope>
    <source>
        <strain evidence="3 4">SCSIO 58843</strain>
    </source>
</reference>
<organism evidence="3 4">
    <name type="scientific">Actinomarinicola tropica</name>
    <dbReference type="NCBI Taxonomy" id="2789776"/>
    <lineage>
        <taxon>Bacteria</taxon>
        <taxon>Bacillati</taxon>
        <taxon>Actinomycetota</taxon>
        <taxon>Acidimicrobiia</taxon>
        <taxon>Acidimicrobiales</taxon>
        <taxon>Iamiaceae</taxon>
        <taxon>Actinomarinicola</taxon>
    </lineage>
</organism>
<name>A0A5Q2RKK6_9ACTN</name>
<feature type="transmembrane region" description="Helical" evidence="2">
    <location>
        <begin position="51"/>
        <end position="74"/>
    </location>
</feature>
<keyword evidence="2" id="KW-1133">Transmembrane helix</keyword>
<proteinExistence type="predicted"/>
<evidence type="ECO:0000256" key="1">
    <source>
        <dbReference type="SAM" id="MobiDB-lite"/>
    </source>
</evidence>
<protein>
    <recommendedName>
        <fullName evidence="5">M48 family metalloprotease</fullName>
    </recommendedName>
</protein>
<dbReference type="AlphaFoldDB" id="A0A5Q2RKK6"/>
<sequence>MVELPLRTRLLVVGSAVRSALPWGLPFVGLVTSPWVQIAGLETGGDWTWDLSWGVVITAAVVPVLVALALVLLFPHDRYGDWAARRIAARTGARPSTRTINLTEQLAVATGTGGLRYDVLVHDSPVPNVAALPTRGGAHVVVTAGAERRLDRDALEALLASQIAVVVDPWVRLAAAAQVVGSLRFLLLFASPFLNPFLMPFAFVAFFRPRRADTVRDLVGDAAAVRATRHPGALARAFEELRPAAPHGSRMRVGLPGFLVDQFWVVSTRSKVTTTTSGPRGERTWTTADEVAAELAVRADRSRRVASGETPGGPDLRGWRRATAGLGRDATTSTGIPLALTDAERRTAAEIGAELAGTAGQGARAADWHRGHQ</sequence>
<dbReference type="CDD" id="cd07329">
    <property type="entry name" value="M56_like"/>
    <property type="match status" value="1"/>
</dbReference>
<evidence type="ECO:0000313" key="4">
    <source>
        <dbReference type="Proteomes" id="UP000334019"/>
    </source>
</evidence>
<dbReference type="KEGG" id="atq:GH723_15355"/>
<keyword evidence="2" id="KW-0472">Membrane</keyword>
<evidence type="ECO:0000313" key="3">
    <source>
        <dbReference type="EMBL" id="QGG96363.1"/>
    </source>
</evidence>
<feature type="region of interest" description="Disordered" evidence="1">
    <location>
        <begin position="301"/>
        <end position="333"/>
    </location>
</feature>
<dbReference type="Gene3D" id="3.30.2010.10">
    <property type="entry name" value="Metalloproteases ('zincins'), catalytic domain"/>
    <property type="match status" value="1"/>
</dbReference>
<dbReference type="EMBL" id="CP045851">
    <property type="protein sequence ID" value="QGG96363.1"/>
    <property type="molecule type" value="Genomic_DNA"/>
</dbReference>
<accession>A0A5Q2RKK6</accession>
<dbReference type="RefSeq" id="WP_153760467.1">
    <property type="nucleotide sequence ID" value="NZ_CP045851.1"/>
</dbReference>
<feature type="transmembrane region" description="Helical" evidence="2">
    <location>
        <begin position="185"/>
        <end position="207"/>
    </location>
</feature>
<keyword evidence="2" id="KW-0812">Transmembrane</keyword>
<gene>
    <name evidence="3" type="ORF">GH723_15355</name>
</gene>
<dbReference type="Proteomes" id="UP000334019">
    <property type="component" value="Chromosome"/>
</dbReference>
<evidence type="ECO:0000256" key="2">
    <source>
        <dbReference type="SAM" id="Phobius"/>
    </source>
</evidence>
<feature type="transmembrane region" description="Helical" evidence="2">
    <location>
        <begin position="20"/>
        <end position="39"/>
    </location>
</feature>
<evidence type="ECO:0008006" key="5">
    <source>
        <dbReference type="Google" id="ProtNLM"/>
    </source>
</evidence>